<dbReference type="OrthoDB" id="9797989at2"/>
<evidence type="ECO:0000259" key="1">
    <source>
        <dbReference type="PROSITE" id="PS51186"/>
    </source>
</evidence>
<dbReference type="Gene3D" id="3.40.630.30">
    <property type="match status" value="1"/>
</dbReference>
<keyword evidence="3" id="KW-1185">Reference proteome</keyword>
<evidence type="ECO:0000313" key="3">
    <source>
        <dbReference type="Proteomes" id="UP000185491"/>
    </source>
</evidence>
<evidence type="ECO:0000313" key="2">
    <source>
        <dbReference type="EMBL" id="APT91945.1"/>
    </source>
</evidence>
<organism evidence="2 3">
    <name type="scientific">Corynebacterium phocae</name>
    <dbReference type="NCBI Taxonomy" id="161895"/>
    <lineage>
        <taxon>Bacteria</taxon>
        <taxon>Bacillati</taxon>
        <taxon>Actinomycetota</taxon>
        <taxon>Actinomycetes</taxon>
        <taxon>Mycobacteriales</taxon>
        <taxon>Corynebacteriaceae</taxon>
        <taxon>Corynebacterium</taxon>
    </lineage>
</organism>
<dbReference type="InterPro" id="IPR000182">
    <property type="entry name" value="GNAT_dom"/>
</dbReference>
<dbReference type="CDD" id="cd04301">
    <property type="entry name" value="NAT_SF"/>
    <property type="match status" value="1"/>
</dbReference>
<dbReference type="SUPFAM" id="SSF55729">
    <property type="entry name" value="Acyl-CoA N-acyltransferases (Nat)"/>
    <property type="match status" value="1"/>
</dbReference>
<dbReference type="InterPro" id="IPR016181">
    <property type="entry name" value="Acyl_CoA_acyltransferase"/>
</dbReference>
<dbReference type="PANTHER" id="PTHR39173">
    <property type="entry name" value="ACETYLTRANSFERASE"/>
    <property type="match status" value="1"/>
</dbReference>
<protein>
    <recommendedName>
        <fullName evidence="1">N-acetyltransferase domain-containing protein</fullName>
    </recommendedName>
</protein>
<feature type="domain" description="N-acetyltransferase" evidence="1">
    <location>
        <begin position="1"/>
        <end position="165"/>
    </location>
</feature>
<accession>A0A1L7D1C6</accession>
<reference evidence="2 3" key="1">
    <citation type="submission" date="2014-08" db="EMBL/GenBank/DDBJ databases">
        <title>Complete genome sequence of Corynebacterium phocae M408/89/1(T)(=DSM 44612(T)), isolated from the common seal (Phoca vitulina).</title>
        <authorList>
            <person name="Ruckert C."/>
            <person name="Albersmeier A."/>
            <person name="Winkler A."/>
            <person name="Kalinowski J."/>
        </authorList>
    </citation>
    <scope>NUCLEOTIDE SEQUENCE [LARGE SCALE GENOMIC DNA]</scope>
    <source>
        <strain evidence="2 3">M408/89/1</strain>
    </source>
</reference>
<sequence>MLIKPTAELHDSFLAAHQEWSEEHQDGSGVEHARDIQDPEAFREWIAALERQETVPLKKGYVTCSYYWLVEDREFLGAIALRHELNDYLLNFGGHVGYSIRPSERGRGLATQALRELLPLAEQRGLDRILLTCDVENYGSQKVIERCGGKLEDVRAKTMRYWIDL</sequence>
<dbReference type="PANTHER" id="PTHR39173:SF1">
    <property type="entry name" value="ACETYLTRANSFERASE"/>
    <property type="match status" value="1"/>
</dbReference>
<proteinExistence type="predicted"/>
<dbReference type="RefSeq" id="WP_075732897.1">
    <property type="nucleotide sequence ID" value="NZ_CP009249.1"/>
</dbReference>
<dbReference type="Proteomes" id="UP000185491">
    <property type="component" value="Chromosome"/>
</dbReference>
<dbReference type="AlphaFoldDB" id="A0A1L7D1C6"/>
<name>A0A1L7D1C6_9CORY</name>
<dbReference type="EMBL" id="CP009249">
    <property type="protein sequence ID" value="APT91945.1"/>
    <property type="molecule type" value="Genomic_DNA"/>
</dbReference>
<dbReference type="PROSITE" id="PS51186">
    <property type="entry name" value="GNAT"/>
    <property type="match status" value="1"/>
</dbReference>
<dbReference type="GO" id="GO:0016747">
    <property type="term" value="F:acyltransferase activity, transferring groups other than amino-acyl groups"/>
    <property type="evidence" value="ECO:0007669"/>
    <property type="project" value="InterPro"/>
</dbReference>
<dbReference type="KEGG" id="cpho:CPHO_02380"/>
<dbReference type="Pfam" id="PF13302">
    <property type="entry name" value="Acetyltransf_3"/>
    <property type="match status" value="1"/>
</dbReference>
<gene>
    <name evidence="2" type="ORF">CPHO_02380</name>
</gene>